<dbReference type="OMA" id="PLNQDHE"/>
<protein>
    <recommendedName>
        <fullName evidence="6">Shisa N-terminal domain-containing protein</fullName>
    </recommendedName>
</protein>
<evidence type="ECO:0000256" key="5">
    <source>
        <dbReference type="SAM" id="Phobius"/>
    </source>
</evidence>
<evidence type="ECO:0000313" key="8">
    <source>
        <dbReference type="Proteomes" id="UP000318571"/>
    </source>
</evidence>
<sequence>MANLQLPLNQDHEVLGSEYCSGYMDALGKWNNGFYCPASDESQDVFCCGSDYHKYCCTKKDQVIQSEVQDITVLVGIILGASAAILILTLVSCFCCSCCLLYKKRNPSSSSMYRLHNASEHSGVTNMYSLSNAGGSRANTPLPTSNQRSQQYLLDDVDHVRFLQNHNGGIAHSYTLPHNLSHHGKHQNYIQQFNAPTRANPLIINNSNNNNNSITTITITMTSIT</sequence>
<evidence type="ECO:0000256" key="1">
    <source>
        <dbReference type="ARBA" id="ARBA00004370"/>
    </source>
</evidence>
<dbReference type="InterPro" id="IPR026910">
    <property type="entry name" value="Shisa"/>
</dbReference>
<comment type="subcellular location">
    <subcellularLocation>
        <location evidence="1">Membrane</location>
    </subcellularLocation>
</comment>
<dbReference type="STRING" id="6832.A0A553PDY3"/>
<feature type="domain" description="Shisa N-terminal" evidence="6">
    <location>
        <begin position="17"/>
        <end position="64"/>
    </location>
</feature>
<keyword evidence="3 5" id="KW-1133">Transmembrane helix</keyword>
<evidence type="ECO:0000313" key="7">
    <source>
        <dbReference type="EMBL" id="TRY75892.1"/>
    </source>
</evidence>
<dbReference type="PANTHER" id="PTHR31395">
    <property type="entry name" value="SHISA"/>
    <property type="match status" value="1"/>
</dbReference>
<dbReference type="EMBL" id="VCGU01000005">
    <property type="protein sequence ID" value="TRY75892.1"/>
    <property type="molecule type" value="Genomic_DNA"/>
</dbReference>
<dbReference type="GO" id="GO:0016020">
    <property type="term" value="C:membrane"/>
    <property type="evidence" value="ECO:0007669"/>
    <property type="project" value="UniProtKB-SubCell"/>
</dbReference>
<dbReference type="AlphaFoldDB" id="A0A553PDY3"/>
<feature type="transmembrane region" description="Helical" evidence="5">
    <location>
        <begin position="71"/>
        <end position="102"/>
    </location>
</feature>
<dbReference type="Pfam" id="PF13908">
    <property type="entry name" value="Shisa_N"/>
    <property type="match status" value="1"/>
</dbReference>
<dbReference type="PANTHER" id="PTHR31395:SF23">
    <property type="entry name" value="GEO05642P1"/>
    <property type="match status" value="1"/>
</dbReference>
<evidence type="ECO:0000256" key="3">
    <source>
        <dbReference type="ARBA" id="ARBA00022989"/>
    </source>
</evidence>
<evidence type="ECO:0000259" key="6">
    <source>
        <dbReference type="Pfam" id="PF13908"/>
    </source>
</evidence>
<keyword evidence="4 5" id="KW-0472">Membrane</keyword>
<keyword evidence="8" id="KW-1185">Reference proteome</keyword>
<gene>
    <name evidence="7" type="ORF">TCAL_16842</name>
</gene>
<dbReference type="Proteomes" id="UP000318571">
    <property type="component" value="Chromosome 2"/>
</dbReference>
<accession>A0A553PDY3</accession>
<evidence type="ECO:0000256" key="2">
    <source>
        <dbReference type="ARBA" id="ARBA00022692"/>
    </source>
</evidence>
<comment type="caution">
    <text evidence="7">The sequence shown here is derived from an EMBL/GenBank/DDBJ whole genome shotgun (WGS) entry which is preliminary data.</text>
</comment>
<reference evidence="7 8" key="1">
    <citation type="journal article" date="2018" name="Nat. Ecol. Evol.">
        <title>Genomic signatures of mitonuclear coevolution across populations of Tigriopus californicus.</title>
        <authorList>
            <person name="Barreto F.S."/>
            <person name="Watson E.T."/>
            <person name="Lima T.G."/>
            <person name="Willett C.S."/>
            <person name="Edmands S."/>
            <person name="Li W."/>
            <person name="Burton R.S."/>
        </authorList>
    </citation>
    <scope>NUCLEOTIDE SEQUENCE [LARGE SCALE GENOMIC DNA]</scope>
    <source>
        <strain evidence="7 8">San Diego</strain>
    </source>
</reference>
<dbReference type="InterPro" id="IPR053891">
    <property type="entry name" value="Shisa_N"/>
</dbReference>
<organism evidence="7 8">
    <name type="scientific">Tigriopus californicus</name>
    <name type="common">Marine copepod</name>
    <dbReference type="NCBI Taxonomy" id="6832"/>
    <lineage>
        <taxon>Eukaryota</taxon>
        <taxon>Metazoa</taxon>
        <taxon>Ecdysozoa</taxon>
        <taxon>Arthropoda</taxon>
        <taxon>Crustacea</taxon>
        <taxon>Multicrustacea</taxon>
        <taxon>Hexanauplia</taxon>
        <taxon>Copepoda</taxon>
        <taxon>Harpacticoida</taxon>
        <taxon>Harpacticidae</taxon>
        <taxon>Tigriopus</taxon>
    </lineage>
</organism>
<name>A0A553PDY3_TIGCA</name>
<proteinExistence type="predicted"/>
<evidence type="ECO:0000256" key="4">
    <source>
        <dbReference type="ARBA" id="ARBA00023136"/>
    </source>
</evidence>
<keyword evidence="2 5" id="KW-0812">Transmembrane</keyword>